<dbReference type="EMBL" id="CP000300">
    <property type="protein sequence ID" value="ABE51550.1"/>
    <property type="molecule type" value="Genomic_DNA"/>
</dbReference>
<proteinExistence type="predicted"/>
<accession>Q12YC6</accession>
<dbReference type="Proteomes" id="UP000001979">
    <property type="component" value="Chromosome"/>
</dbReference>
<dbReference type="KEGG" id="mbu:Mbur_0576"/>
<protein>
    <submittedName>
        <fullName evidence="1">Uncharacterized protein</fullName>
    </submittedName>
</protein>
<dbReference type="AlphaFoldDB" id="Q12YC6"/>
<reference evidence="2" key="1">
    <citation type="journal article" date="2009" name="ISME J.">
        <title>The genome sequence of the psychrophilic archaeon, Methanococcoides burtonii: the role of genome evolution in cold adaptation.</title>
        <authorList>
            <person name="Allen M.A."/>
            <person name="Lauro F.M."/>
            <person name="Williams T.J."/>
            <person name="Burg D."/>
            <person name="Siddiqui K.S."/>
            <person name="De Francisci D."/>
            <person name="Chong K.W."/>
            <person name="Pilak O."/>
            <person name="Chew H.H."/>
            <person name="De Maere M.Z."/>
            <person name="Ting L."/>
            <person name="Katrib M."/>
            <person name="Ng C."/>
            <person name="Sowers K.R."/>
            <person name="Galperin M.Y."/>
            <person name="Anderson I.J."/>
            <person name="Ivanova N."/>
            <person name="Dalin E."/>
            <person name="Martinez M."/>
            <person name="Lapidus A."/>
            <person name="Hauser L."/>
            <person name="Land M."/>
            <person name="Thomas T."/>
            <person name="Cavicchioli R."/>
        </authorList>
    </citation>
    <scope>NUCLEOTIDE SEQUENCE [LARGE SCALE GENOMIC DNA]</scope>
    <source>
        <strain evidence="2">DSM 6242 / NBRC 107633 / OCM 468 / ACE-M</strain>
    </source>
</reference>
<dbReference type="HOGENOM" id="CLU_638749_0_0_2"/>
<sequence>MVKDIEIFRNSCFELLNLIEPLSKEDVNSVEYDFINNKKFLIKSGYDYKLNALVTFLFTDKHINNNYSRKIIKRRIYKFIADLKTNPETDKPKLIDSFFNSTVLFPNIEKYTIIRFVQNLNIDSEIAIGNVSLLKYSTSSYKNLLASMTTSSKKDEFIEAVLKYNDDEDVNCVAVAHIEAGDNDKALQKTDAKIEDALSIFRLYAIDSNFGIKGSLNSYSTSAIISMPNKTVQSSTHRHNMWLDADISSDSLKDIKNDGYTNIKKIVDRRDLYKGDVASLEERLIRAINTFGSVLTNPENPENIIKLFTVLEILLLTQKDSKSINLGERVALVNYPLFDISNRDKFLEEKQKRVDIKTKIATLYKHRNSLVHEGQSEVNKHDYRLILIETQACIINIAKIIDKYPNYDDFIKVIIDTIEDAKMSILLRF</sequence>
<keyword evidence="2" id="KW-1185">Reference proteome</keyword>
<evidence type="ECO:0000313" key="2">
    <source>
        <dbReference type="Proteomes" id="UP000001979"/>
    </source>
</evidence>
<dbReference type="GeneID" id="3997101"/>
<dbReference type="RefSeq" id="WP_011498710.1">
    <property type="nucleotide sequence ID" value="NC_007955.1"/>
</dbReference>
<name>Q12YC6_METBU</name>
<organism evidence="1 2">
    <name type="scientific">Methanococcoides burtonii (strain DSM 6242 / NBRC 107633 / OCM 468 / ACE-M)</name>
    <dbReference type="NCBI Taxonomy" id="259564"/>
    <lineage>
        <taxon>Archaea</taxon>
        <taxon>Methanobacteriati</taxon>
        <taxon>Methanobacteriota</taxon>
        <taxon>Stenosarchaea group</taxon>
        <taxon>Methanomicrobia</taxon>
        <taxon>Methanosarcinales</taxon>
        <taxon>Methanosarcinaceae</taxon>
        <taxon>Methanococcoides</taxon>
    </lineage>
</organism>
<evidence type="ECO:0000313" key="1">
    <source>
        <dbReference type="EMBL" id="ABE51550.1"/>
    </source>
</evidence>
<gene>
    <name evidence="1" type="ordered locus">Mbur_0576</name>
</gene>